<evidence type="ECO:0000259" key="7">
    <source>
        <dbReference type="SMART" id="SM00755"/>
    </source>
</evidence>
<protein>
    <recommendedName>
        <fullName evidence="7">GRIP domain-containing protein</fullName>
    </recommendedName>
</protein>
<reference evidence="8" key="3">
    <citation type="submission" date="2025-09" db="UniProtKB">
        <authorList>
            <consortium name="Ensembl"/>
        </authorList>
    </citation>
    <scope>IDENTIFICATION</scope>
</reference>
<dbReference type="STRING" id="8187.ENSLCAP00010053055"/>
<dbReference type="GO" id="GO:0005794">
    <property type="term" value="C:Golgi apparatus"/>
    <property type="evidence" value="ECO:0007669"/>
    <property type="project" value="TreeGrafter"/>
</dbReference>
<evidence type="ECO:0000256" key="4">
    <source>
        <dbReference type="ARBA" id="ARBA00023054"/>
    </source>
</evidence>
<evidence type="ECO:0000313" key="8">
    <source>
        <dbReference type="Ensembl" id="ENSLCAP00010053055.1"/>
    </source>
</evidence>
<dbReference type="InterPro" id="IPR032023">
    <property type="entry name" value="GCC2_Rab_bind"/>
</dbReference>
<evidence type="ECO:0000256" key="1">
    <source>
        <dbReference type="ARBA" id="ARBA00004496"/>
    </source>
</evidence>
<dbReference type="Gene3D" id="1.10.287.1490">
    <property type="match status" value="1"/>
</dbReference>
<dbReference type="Ensembl" id="ENSLCAT00010054419.1">
    <property type="protein sequence ID" value="ENSLCAP00010053055.1"/>
    <property type="gene ID" value="ENSLCAG00010024671.1"/>
</dbReference>
<dbReference type="PANTHER" id="PTHR18902:SF25">
    <property type="entry name" value="GRIP AND COILED-COIL DOMAIN-CONTAINING PROTEIN 2"/>
    <property type="match status" value="1"/>
</dbReference>
<dbReference type="GeneTree" id="ENSGT00950000183078"/>
<dbReference type="InParanoid" id="A0A4W6FPA8"/>
<dbReference type="AlphaFoldDB" id="A0A4W6FPA8"/>
<evidence type="ECO:0000256" key="2">
    <source>
        <dbReference type="ARBA" id="ARBA00022490"/>
    </source>
</evidence>
<comment type="subcellular location">
    <subcellularLocation>
        <location evidence="1">Cytoplasm</location>
    </subcellularLocation>
</comment>
<dbReference type="GO" id="GO:0034499">
    <property type="term" value="P:late endosome to Golgi transport"/>
    <property type="evidence" value="ECO:0007669"/>
    <property type="project" value="TreeGrafter"/>
</dbReference>
<name>A0A4W6FPA8_LATCA</name>
<dbReference type="InterPro" id="IPR051841">
    <property type="entry name" value="MT-Golgi_org_protein"/>
</dbReference>
<accession>A0A4W6FPA8</accession>
<feature type="compositionally biased region" description="Polar residues" evidence="6">
    <location>
        <begin position="63"/>
        <end position="75"/>
    </location>
</feature>
<feature type="domain" description="GRIP" evidence="7">
    <location>
        <begin position="279"/>
        <end position="316"/>
    </location>
</feature>
<keyword evidence="4 5" id="KW-0175">Coiled coil</keyword>
<reference evidence="8" key="2">
    <citation type="submission" date="2025-08" db="UniProtKB">
        <authorList>
            <consortium name="Ensembl"/>
        </authorList>
    </citation>
    <scope>IDENTIFICATION</scope>
</reference>
<feature type="coiled-coil region" evidence="5">
    <location>
        <begin position="9"/>
        <end position="50"/>
    </location>
</feature>
<evidence type="ECO:0000256" key="5">
    <source>
        <dbReference type="SAM" id="Coils"/>
    </source>
</evidence>
<evidence type="ECO:0000256" key="3">
    <source>
        <dbReference type="ARBA" id="ARBA00022553"/>
    </source>
</evidence>
<keyword evidence="2" id="KW-0963">Cytoplasm</keyword>
<sequence length="342" mass="39229">MTAERHRLQEQLRSVLEQQQRTSSSLQQRINSLQQERDTAKAELVATTGEFESYKVRVHNVLKQQKSKTTAQSEGDSGKLEREQLSSQVEQLRSKLAETQQSLQSSAAELQQLQTEHDTLLERHNKILQETISKEAELRERLLSVQSENVALRSDLSQTQVDLSSQVEAQRQTYREQLRKLQDDHRATVETLQGQLTRVEEQLFNLQSQNSKHAEPFVWTVEPTKEELSQKLTTATRSMEHMNSLLHETEATNAVLMEQITLLKSEVRRLERNQEREKSVANLEYLKNVLERQALLPVIHTMLQLSPEEKSKLAAIAQGEEEGAGSRGSGWTSYLHSWSGIR</sequence>
<evidence type="ECO:0000256" key="6">
    <source>
        <dbReference type="SAM" id="MobiDB-lite"/>
    </source>
</evidence>
<evidence type="ECO:0000313" key="9">
    <source>
        <dbReference type="Proteomes" id="UP000314980"/>
    </source>
</evidence>
<keyword evidence="3" id="KW-0597">Phosphoprotein</keyword>
<proteinExistence type="predicted"/>
<dbReference type="Pfam" id="PF01465">
    <property type="entry name" value="GRIP"/>
    <property type="match status" value="1"/>
</dbReference>
<feature type="region of interest" description="Disordered" evidence="6">
    <location>
        <begin position="63"/>
        <end position="86"/>
    </location>
</feature>
<dbReference type="SMART" id="SM00755">
    <property type="entry name" value="Grip"/>
    <property type="match status" value="1"/>
</dbReference>
<dbReference type="Pfam" id="PF16704">
    <property type="entry name" value="Rab_bind"/>
    <property type="match status" value="1"/>
</dbReference>
<keyword evidence="9" id="KW-1185">Reference proteome</keyword>
<feature type="coiled-coil region" evidence="5">
    <location>
        <begin position="253"/>
        <end position="280"/>
    </location>
</feature>
<dbReference type="InterPro" id="IPR000237">
    <property type="entry name" value="GRIP_dom"/>
</dbReference>
<organism evidence="8 9">
    <name type="scientific">Lates calcarifer</name>
    <name type="common">Barramundi</name>
    <name type="synonym">Holocentrus calcarifer</name>
    <dbReference type="NCBI Taxonomy" id="8187"/>
    <lineage>
        <taxon>Eukaryota</taxon>
        <taxon>Metazoa</taxon>
        <taxon>Chordata</taxon>
        <taxon>Craniata</taxon>
        <taxon>Vertebrata</taxon>
        <taxon>Euteleostomi</taxon>
        <taxon>Actinopterygii</taxon>
        <taxon>Neopterygii</taxon>
        <taxon>Teleostei</taxon>
        <taxon>Neoteleostei</taxon>
        <taxon>Acanthomorphata</taxon>
        <taxon>Carangaria</taxon>
        <taxon>Carangaria incertae sedis</taxon>
        <taxon>Centropomidae</taxon>
        <taxon>Lates</taxon>
    </lineage>
</organism>
<reference evidence="9" key="1">
    <citation type="submission" date="2015-09" db="EMBL/GenBank/DDBJ databases">
        <authorList>
            <person name="Sai Rama Sridatta P."/>
        </authorList>
    </citation>
    <scope>NUCLEOTIDE SEQUENCE [LARGE SCALE GENOMIC DNA]</scope>
</reference>
<dbReference type="PANTHER" id="PTHR18902">
    <property type="entry name" value="NUCLEAR MITOTIC APPARATUS PROTEIN 1-RELATED"/>
    <property type="match status" value="1"/>
</dbReference>
<dbReference type="Proteomes" id="UP000314980">
    <property type="component" value="Unassembled WGS sequence"/>
</dbReference>